<evidence type="ECO:0000256" key="7">
    <source>
        <dbReference type="ARBA" id="ARBA00023004"/>
    </source>
</evidence>
<dbReference type="FunFam" id="3.40.50.300:FF:000134">
    <property type="entry name" value="Iron-enterobactin ABC transporter ATP-binding protein"/>
    <property type="match status" value="1"/>
</dbReference>
<evidence type="ECO:0000259" key="10">
    <source>
        <dbReference type="PROSITE" id="PS50893"/>
    </source>
</evidence>
<name>A0A1Q5Q4T2_9ACTO</name>
<dbReference type="InterPro" id="IPR003439">
    <property type="entry name" value="ABC_transporter-like_ATP-bd"/>
</dbReference>
<evidence type="ECO:0000256" key="9">
    <source>
        <dbReference type="ARBA" id="ARBA00023136"/>
    </source>
</evidence>
<keyword evidence="2" id="KW-0813">Transport</keyword>
<keyword evidence="12" id="KW-1185">Reference proteome</keyword>
<evidence type="ECO:0000256" key="1">
    <source>
        <dbReference type="ARBA" id="ARBA00004202"/>
    </source>
</evidence>
<dbReference type="InterPro" id="IPR051535">
    <property type="entry name" value="Siderophore_ABC-ATPase"/>
</dbReference>
<evidence type="ECO:0000313" key="12">
    <source>
        <dbReference type="Proteomes" id="UP000185628"/>
    </source>
</evidence>
<keyword evidence="7" id="KW-0408">Iron</keyword>
<evidence type="ECO:0000313" key="11">
    <source>
        <dbReference type="EMBL" id="OKL54837.1"/>
    </source>
</evidence>
<dbReference type="RefSeq" id="WP_073715687.1">
    <property type="nucleotide sequence ID" value="NZ_MQVR01000006.1"/>
</dbReference>
<dbReference type="InterPro" id="IPR017871">
    <property type="entry name" value="ABC_transporter-like_CS"/>
</dbReference>
<dbReference type="EMBL" id="MQVR01000006">
    <property type="protein sequence ID" value="OKL54837.1"/>
    <property type="molecule type" value="Genomic_DNA"/>
</dbReference>
<dbReference type="InterPro" id="IPR027417">
    <property type="entry name" value="P-loop_NTPase"/>
</dbReference>
<evidence type="ECO:0000256" key="5">
    <source>
        <dbReference type="ARBA" id="ARBA00022741"/>
    </source>
</evidence>
<proteinExistence type="predicted"/>
<keyword evidence="8" id="KW-0406">Ion transport</keyword>
<dbReference type="SMART" id="SM00382">
    <property type="entry name" value="AAA"/>
    <property type="match status" value="1"/>
</dbReference>
<keyword evidence="5" id="KW-0547">Nucleotide-binding</keyword>
<evidence type="ECO:0000256" key="3">
    <source>
        <dbReference type="ARBA" id="ARBA00022475"/>
    </source>
</evidence>
<comment type="subcellular location">
    <subcellularLocation>
        <location evidence="1">Cell membrane</location>
        <topology evidence="1">Peripheral membrane protein</topology>
    </subcellularLocation>
</comment>
<evidence type="ECO:0000256" key="6">
    <source>
        <dbReference type="ARBA" id="ARBA00022840"/>
    </source>
</evidence>
<comment type="caution">
    <text evidence="11">The sequence shown here is derived from an EMBL/GenBank/DDBJ whole genome shotgun (WGS) entry which is preliminary data.</text>
</comment>
<gene>
    <name evidence="11" type="primary">fecE</name>
    <name evidence="11" type="ORF">BSZ39_01780</name>
</gene>
<dbReference type="GO" id="GO:0006826">
    <property type="term" value="P:iron ion transport"/>
    <property type="evidence" value="ECO:0007669"/>
    <property type="project" value="UniProtKB-KW"/>
</dbReference>
<dbReference type="Gene3D" id="3.40.50.300">
    <property type="entry name" value="P-loop containing nucleotide triphosphate hydrolases"/>
    <property type="match status" value="1"/>
</dbReference>
<reference evidence="12" key="1">
    <citation type="submission" date="2016-12" db="EMBL/GenBank/DDBJ databases">
        <authorList>
            <person name="Meng X."/>
        </authorList>
    </citation>
    <scope>NUCLEOTIDE SEQUENCE [LARGE SCALE GENOMIC DNA]</scope>
    <source>
        <strain evidence="12">DSM 19116</strain>
    </source>
</reference>
<dbReference type="CDD" id="cd03214">
    <property type="entry name" value="ABC_Iron-Siderophores_B12_Hemin"/>
    <property type="match status" value="1"/>
</dbReference>
<protein>
    <submittedName>
        <fullName evidence="11">Iron-dicitrate transporter ATP-binding subunit</fullName>
    </submittedName>
</protein>
<dbReference type="GO" id="GO:0005886">
    <property type="term" value="C:plasma membrane"/>
    <property type="evidence" value="ECO:0007669"/>
    <property type="project" value="UniProtKB-SubCell"/>
</dbReference>
<keyword evidence="4" id="KW-0410">Iron transport</keyword>
<keyword evidence="9" id="KW-0472">Membrane</keyword>
<dbReference type="SUPFAM" id="SSF52540">
    <property type="entry name" value="P-loop containing nucleoside triphosphate hydrolases"/>
    <property type="match status" value="1"/>
</dbReference>
<keyword evidence="3" id="KW-1003">Cell membrane</keyword>
<organism evidence="11 12">
    <name type="scientific">Bowdeniella nasicola</name>
    <dbReference type="NCBI Taxonomy" id="208480"/>
    <lineage>
        <taxon>Bacteria</taxon>
        <taxon>Bacillati</taxon>
        <taxon>Actinomycetota</taxon>
        <taxon>Actinomycetes</taxon>
        <taxon>Actinomycetales</taxon>
        <taxon>Actinomycetaceae</taxon>
        <taxon>Bowdeniella</taxon>
    </lineage>
</organism>
<dbReference type="AlphaFoldDB" id="A0A1Q5Q4T2"/>
<dbReference type="PANTHER" id="PTHR42771">
    <property type="entry name" value="IRON(3+)-HYDROXAMATE IMPORT ATP-BINDING PROTEIN FHUC"/>
    <property type="match status" value="1"/>
</dbReference>
<evidence type="ECO:0000256" key="8">
    <source>
        <dbReference type="ARBA" id="ARBA00023065"/>
    </source>
</evidence>
<sequence length="262" mass="27798">MTTRAPATLAGHDITAGYGGVPVLSGVSVSIPPGRITALIGPNGCGKSTLLRVLARQLPPSCGVATLDGADCYGLAPRTFAAQVSFLPQQPTAPDGLTVRELISFGRYPYTGVLGTLTPRDIEAVEQAAERTGIADLLERDALALSGGQRQRVWIAMAIAQDSEILLLDEPTSFLDPAHQLAVMRLITQLHRDGKTIAMVLHDMTQAARFADHLIAMSDGEIIATGPVDKQLTPELVRRVFAVGCLMVNDPETGRALPVPFD</sequence>
<evidence type="ECO:0000256" key="4">
    <source>
        <dbReference type="ARBA" id="ARBA00022496"/>
    </source>
</evidence>
<dbReference type="OrthoDB" id="3291337at2"/>
<dbReference type="GO" id="GO:0005524">
    <property type="term" value="F:ATP binding"/>
    <property type="evidence" value="ECO:0007669"/>
    <property type="project" value="UniProtKB-KW"/>
</dbReference>
<keyword evidence="6 11" id="KW-0067">ATP-binding</keyword>
<dbReference type="PANTHER" id="PTHR42771:SF2">
    <property type="entry name" value="IRON(3+)-HYDROXAMATE IMPORT ATP-BINDING PROTEIN FHUC"/>
    <property type="match status" value="1"/>
</dbReference>
<dbReference type="Proteomes" id="UP000185628">
    <property type="component" value="Unassembled WGS sequence"/>
</dbReference>
<dbReference type="PROSITE" id="PS50893">
    <property type="entry name" value="ABC_TRANSPORTER_2"/>
    <property type="match status" value="1"/>
</dbReference>
<dbReference type="PROSITE" id="PS00211">
    <property type="entry name" value="ABC_TRANSPORTER_1"/>
    <property type="match status" value="1"/>
</dbReference>
<dbReference type="InterPro" id="IPR003593">
    <property type="entry name" value="AAA+_ATPase"/>
</dbReference>
<accession>A0A1Q5Q4T2</accession>
<evidence type="ECO:0000256" key="2">
    <source>
        <dbReference type="ARBA" id="ARBA00022448"/>
    </source>
</evidence>
<dbReference type="Pfam" id="PF00005">
    <property type="entry name" value="ABC_tran"/>
    <property type="match status" value="1"/>
</dbReference>
<dbReference type="GO" id="GO:0016887">
    <property type="term" value="F:ATP hydrolysis activity"/>
    <property type="evidence" value="ECO:0007669"/>
    <property type="project" value="InterPro"/>
</dbReference>
<feature type="domain" description="ABC transporter" evidence="10">
    <location>
        <begin position="9"/>
        <end position="244"/>
    </location>
</feature>